<evidence type="ECO:0000256" key="3">
    <source>
        <dbReference type="PROSITE-ProRule" id="PRU00221"/>
    </source>
</evidence>
<dbReference type="EMBL" id="FQ311442">
    <property type="protein sequence ID" value="CBQ71225.1"/>
    <property type="molecule type" value="Genomic_DNA"/>
</dbReference>
<name>E6ZVG8_SPORE</name>
<reference evidence="5 6" key="1">
    <citation type="journal article" date="2010" name="Science">
        <title>Pathogenicity determinants in smut fungi revealed by genome comparison.</title>
        <authorList>
            <person name="Schirawski J."/>
            <person name="Mannhaupt G."/>
            <person name="Muench K."/>
            <person name="Brefort T."/>
            <person name="Schipper K."/>
            <person name="Doehlemann G."/>
            <person name="Di Stasio M."/>
            <person name="Roessel N."/>
            <person name="Mendoza-Mendoza A."/>
            <person name="Pester D."/>
            <person name="Mueller O."/>
            <person name="Winterberg B."/>
            <person name="Meyer E."/>
            <person name="Ghareeb H."/>
            <person name="Wollenberg T."/>
            <person name="Muensterkoetter M."/>
            <person name="Wong P."/>
            <person name="Walter M."/>
            <person name="Stukenbrock E."/>
            <person name="Gueldener U."/>
            <person name="Kahmann R."/>
        </authorList>
    </citation>
    <scope>NUCLEOTIDE SEQUENCE [LARGE SCALE GENOMIC DNA]</scope>
    <source>
        <strain evidence="6">SRZ2</strain>
    </source>
</reference>
<feature type="compositionally biased region" description="Basic and acidic residues" evidence="4">
    <location>
        <begin position="569"/>
        <end position="590"/>
    </location>
</feature>
<proteinExistence type="predicted"/>
<dbReference type="VEuPathDB" id="FungiDB:sr10927.2"/>
<feature type="compositionally biased region" description="Acidic residues" evidence="4">
    <location>
        <begin position="64"/>
        <end position="74"/>
    </location>
</feature>
<dbReference type="OrthoDB" id="10264376at2759"/>
<evidence type="ECO:0000256" key="2">
    <source>
        <dbReference type="ARBA" id="ARBA00022737"/>
    </source>
</evidence>
<feature type="compositionally biased region" description="Acidic residues" evidence="4">
    <location>
        <begin position="98"/>
        <end position="108"/>
    </location>
</feature>
<evidence type="ECO:0000313" key="5">
    <source>
        <dbReference type="EMBL" id="CBQ71225.1"/>
    </source>
</evidence>
<evidence type="ECO:0000256" key="1">
    <source>
        <dbReference type="ARBA" id="ARBA00022574"/>
    </source>
</evidence>
<dbReference type="Proteomes" id="UP000008867">
    <property type="component" value="Chromosome 20"/>
</dbReference>
<dbReference type="Gene3D" id="2.130.10.10">
    <property type="entry name" value="YVTN repeat-like/Quinoprotein amine dehydrogenase"/>
    <property type="match status" value="1"/>
</dbReference>
<dbReference type="AlphaFoldDB" id="E6ZVG8"/>
<dbReference type="InterPro" id="IPR001680">
    <property type="entry name" value="WD40_rpt"/>
</dbReference>
<dbReference type="PROSITE" id="PS50294">
    <property type="entry name" value="WD_REPEATS_REGION"/>
    <property type="match status" value="1"/>
</dbReference>
<dbReference type="InterPro" id="IPR051858">
    <property type="entry name" value="WD_repeat_GAD-1"/>
</dbReference>
<feature type="compositionally biased region" description="Basic and acidic residues" evidence="4">
    <location>
        <begin position="75"/>
        <end position="97"/>
    </location>
</feature>
<gene>
    <name evidence="5" type="ORF">sr10927.2</name>
</gene>
<dbReference type="InterPro" id="IPR036322">
    <property type="entry name" value="WD40_repeat_dom_sf"/>
</dbReference>
<keyword evidence="2" id="KW-0677">Repeat</keyword>
<dbReference type="PANTHER" id="PTHR16017">
    <property type="entry name" value="GASTRULATION DEFECTIVE PROTEIN 1-RELATED"/>
    <property type="match status" value="1"/>
</dbReference>
<dbReference type="GO" id="GO:0035861">
    <property type="term" value="C:site of double-strand break"/>
    <property type="evidence" value="ECO:0007669"/>
    <property type="project" value="TreeGrafter"/>
</dbReference>
<keyword evidence="1 3" id="KW-0853">WD repeat</keyword>
<dbReference type="PANTHER" id="PTHR16017:SF0">
    <property type="entry name" value="WD REPEAT-CONTAINING PROTEIN 70"/>
    <property type="match status" value="1"/>
</dbReference>
<feature type="region of interest" description="Disordered" evidence="4">
    <location>
        <begin position="1"/>
        <end position="139"/>
    </location>
</feature>
<feature type="region of interest" description="Disordered" evidence="4">
    <location>
        <begin position="476"/>
        <end position="601"/>
    </location>
</feature>
<organism evidence="5 6">
    <name type="scientific">Sporisorium reilianum (strain SRZ2)</name>
    <name type="common">Maize head smut fungus</name>
    <dbReference type="NCBI Taxonomy" id="999809"/>
    <lineage>
        <taxon>Eukaryota</taxon>
        <taxon>Fungi</taxon>
        <taxon>Dikarya</taxon>
        <taxon>Basidiomycota</taxon>
        <taxon>Ustilaginomycotina</taxon>
        <taxon>Ustilaginomycetes</taxon>
        <taxon>Ustilaginales</taxon>
        <taxon>Ustilaginaceae</taxon>
        <taxon>Sporisorium</taxon>
    </lineage>
</organism>
<feature type="repeat" description="WD" evidence="3">
    <location>
        <begin position="242"/>
        <end position="277"/>
    </location>
</feature>
<keyword evidence="6" id="KW-1185">Reference proteome</keyword>
<feature type="compositionally biased region" description="Low complexity" evidence="4">
    <location>
        <begin position="477"/>
        <end position="499"/>
    </location>
</feature>
<dbReference type="PROSITE" id="PS50082">
    <property type="entry name" value="WD_REPEATS_2"/>
    <property type="match status" value="1"/>
</dbReference>
<dbReference type="GO" id="GO:0005634">
    <property type="term" value="C:nucleus"/>
    <property type="evidence" value="ECO:0007669"/>
    <property type="project" value="TreeGrafter"/>
</dbReference>
<feature type="compositionally biased region" description="Low complexity" evidence="4">
    <location>
        <begin position="24"/>
        <end position="43"/>
    </location>
</feature>
<evidence type="ECO:0000313" key="6">
    <source>
        <dbReference type="Proteomes" id="UP000008867"/>
    </source>
</evidence>
<protein>
    <submittedName>
        <fullName evidence="5">Uncharacterized protein</fullName>
    </submittedName>
</protein>
<sequence length="601" mass="63695">MDEAALRAMMPSSFGRRAGGGAGKAARGGAAPQAGPAGEAVGEGSNGAGVQSSVLGKRAQREEREEEEEDDGLTAEERAANREAEERERERRERGVASDDDDDDDDSSSSEIGPPAPPSRTASSPYPPSSLPPTTHHASLTNTHTKTVSALAVDSSGSRFALGSYDTLLSLYDFGGMSSALAPFRLFAPWETYPILDLSFNASSTLLLVVGSTAEAKVFTRDGAELGTCKRGDPYLRDMRNTRGHVAGLTCGSFSRTQPATFYTGSSDGTVRIWDVDHMHTGQQDVVALKSKARGGRTKVTALHVDEARLWACGEDGALGMWDVRANLTRPRGLVERAHAVGTWTSAIAVSGESVVTRGGDATVKVWDARALRTPVVERRGLRSGSVHTSVLLDPVGGRGVVTGVADTAARGENDGDASGGSIVVLDRLTLDTVSTTRCASAPIRMHWSTATNQLYTTHRTGLSIFYHPTRSTNGILLPLSRPSPSSTSTLYTSPSTSSHADSYPVGEMGAEPSESAKRRRHAKERQDARATRMPQPPLAGRGRAGRIGAAPTQGLVQSVLGVPADVGDDPREALLRYATREERGEGKDGEEGEEVEYTRA</sequence>
<feature type="compositionally biased region" description="Acidic residues" evidence="4">
    <location>
        <begin position="591"/>
        <end position="601"/>
    </location>
</feature>
<evidence type="ECO:0000256" key="4">
    <source>
        <dbReference type="SAM" id="MobiDB-lite"/>
    </source>
</evidence>
<dbReference type="eggNOG" id="KOG0772">
    <property type="taxonomic scope" value="Eukaryota"/>
</dbReference>
<dbReference type="SMART" id="SM00320">
    <property type="entry name" value="WD40"/>
    <property type="match status" value="5"/>
</dbReference>
<dbReference type="Pfam" id="PF00400">
    <property type="entry name" value="WD40"/>
    <property type="match status" value="2"/>
</dbReference>
<dbReference type="SUPFAM" id="SSF50978">
    <property type="entry name" value="WD40 repeat-like"/>
    <property type="match status" value="1"/>
</dbReference>
<accession>E6ZVG8</accession>
<dbReference type="HOGENOM" id="CLU_014033_1_2_1"/>
<dbReference type="InterPro" id="IPR015943">
    <property type="entry name" value="WD40/YVTN_repeat-like_dom_sf"/>
</dbReference>